<keyword evidence="2" id="KW-1185">Reference proteome</keyword>
<dbReference type="AlphaFoldDB" id="A0AA39MNN5"/>
<gene>
    <name evidence="1" type="ORF">EV421DRAFT_740345</name>
</gene>
<dbReference type="InterPro" id="IPR027417">
    <property type="entry name" value="P-loop_NTPase"/>
</dbReference>
<accession>A0AA39MNN5</accession>
<reference evidence="1" key="1">
    <citation type="submission" date="2023-06" db="EMBL/GenBank/DDBJ databases">
        <authorList>
            <consortium name="Lawrence Berkeley National Laboratory"/>
            <person name="Ahrendt S."/>
            <person name="Sahu N."/>
            <person name="Indic B."/>
            <person name="Wong-Bajracharya J."/>
            <person name="Merenyi Z."/>
            <person name="Ke H.-M."/>
            <person name="Monk M."/>
            <person name="Kocsube S."/>
            <person name="Drula E."/>
            <person name="Lipzen A."/>
            <person name="Balint B."/>
            <person name="Henrissat B."/>
            <person name="Andreopoulos B."/>
            <person name="Martin F.M."/>
            <person name="Harder C.B."/>
            <person name="Rigling D."/>
            <person name="Ford K.L."/>
            <person name="Foster G.D."/>
            <person name="Pangilinan J."/>
            <person name="Papanicolaou A."/>
            <person name="Barry K."/>
            <person name="LaButti K."/>
            <person name="Viragh M."/>
            <person name="Koriabine M."/>
            <person name="Yan M."/>
            <person name="Riley R."/>
            <person name="Champramary S."/>
            <person name="Plett K.L."/>
            <person name="Tsai I.J."/>
            <person name="Slot J."/>
            <person name="Sipos G."/>
            <person name="Plett J."/>
            <person name="Nagy L.G."/>
            <person name="Grigoriev I.V."/>
        </authorList>
    </citation>
    <scope>NUCLEOTIDE SEQUENCE</scope>
    <source>
        <strain evidence="1">FPL87.14</strain>
    </source>
</reference>
<dbReference type="Gene3D" id="3.40.50.300">
    <property type="entry name" value="P-loop containing nucleotide triphosphate hydrolases"/>
    <property type="match status" value="1"/>
</dbReference>
<dbReference type="CDD" id="cd01120">
    <property type="entry name" value="RecA-like_superfamily"/>
    <property type="match status" value="1"/>
</dbReference>
<sequence>MQHAKRTESGLSRTILSSVVSRARSKCFEESGRMQKCLPTVIEADLCRFRVGTPLSSPLHRPTTLDNGLLLEAKLRYSNLLHHGKHIRRYSATPASYLDASLDSTTKCSTMNTIHRAWIIDRPPNGRGAPRAYFVRPNDNEETSLNRILNAGERSLLITGADGSGKTTRLLGFKSDVVPSGYSVIYVPMALPMNDGLKAFWNSIYRAIQTTAKDLKPFSDGSDFVAYVEGIKGKLLVLIDDIDKLATASPLIYREFFRVLSVLHQTRPEFYAIATGTWGIANLAITSSIEPFDLVNHSQVPYFSRSQVEDLFYKFQKDDHFILDPNVVSDIWLRSGGHPATVCLCGQFIREKFQLLRGDQTRHVSLAAWKRCSIPELNQWIGCSPAYVRMFQSLQKPDAHDAVSFLRYYFLGDLDPVHVPSPWEDAIVDTLTAEGVLIQSDRFRAEYRMASAFVDGFLCTKLLSARYPIRPQDAPPVVDKKLVVLDAVKEATRHFERCLLQDGAPRSHKAADLSVDWRTRAQAPRQGLYTAELTRILSTWMCTSEGWSVTSDWYSSTIGMHSYITIKKGTPTADHTVVIAVLATGDADSVHLRVLGLTEYKELMGADEAWLVHFTREDDYEPVWQSSDSLEKGVNVVHFQHDPVFSRAMMSAQWNDPEGQTHRIIKEDFKMFVLPPRTDKEMYDFLVSEFCEFP</sequence>
<proteinExistence type="predicted"/>
<comment type="caution">
    <text evidence="1">The sequence shown here is derived from an EMBL/GenBank/DDBJ whole genome shotgun (WGS) entry which is preliminary data.</text>
</comment>
<evidence type="ECO:0000313" key="1">
    <source>
        <dbReference type="EMBL" id="KAK0441002.1"/>
    </source>
</evidence>
<name>A0AA39MNN5_9AGAR</name>
<dbReference type="EMBL" id="JAUEPT010000031">
    <property type="protein sequence ID" value="KAK0441002.1"/>
    <property type="molecule type" value="Genomic_DNA"/>
</dbReference>
<evidence type="ECO:0000313" key="2">
    <source>
        <dbReference type="Proteomes" id="UP001175226"/>
    </source>
</evidence>
<protein>
    <submittedName>
        <fullName evidence="1">Uncharacterized protein</fullName>
    </submittedName>
</protein>
<dbReference type="SUPFAM" id="SSF52540">
    <property type="entry name" value="P-loop containing nucleoside triphosphate hydrolases"/>
    <property type="match status" value="1"/>
</dbReference>
<organism evidence="1 2">
    <name type="scientific">Armillaria borealis</name>
    <dbReference type="NCBI Taxonomy" id="47425"/>
    <lineage>
        <taxon>Eukaryota</taxon>
        <taxon>Fungi</taxon>
        <taxon>Dikarya</taxon>
        <taxon>Basidiomycota</taxon>
        <taxon>Agaricomycotina</taxon>
        <taxon>Agaricomycetes</taxon>
        <taxon>Agaricomycetidae</taxon>
        <taxon>Agaricales</taxon>
        <taxon>Marasmiineae</taxon>
        <taxon>Physalacriaceae</taxon>
        <taxon>Armillaria</taxon>
    </lineage>
</organism>
<dbReference type="Proteomes" id="UP001175226">
    <property type="component" value="Unassembled WGS sequence"/>
</dbReference>